<dbReference type="InterPro" id="IPR013767">
    <property type="entry name" value="PAS_fold"/>
</dbReference>
<feature type="domain" description="PAS" evidence="10">
    <location>
        <begin position="807"/>
        <end position="877"/>
    </location>
</feature>
<feature type="compositionally biased region" description="Basic and acidic residues" evidence="7">
    <location>
        <begin position="1168"/>
        <end position="1192"/>
    </location>
</feature>
<proteinExistence type="predicted"/>
<dbReference type="InterPro" id="IPR000700">
    <property type="entry name" value="PAS-assoc_C"/>
</dbReference>
<dbReference type="CDD" id="cd00130">
    <property type="entry name" value="PAS"/>
    <property type="match status" value="4"/>
</dbReference>
<dbReference type="SMART" id="SM00086">
    <property type="entry name" value="PAC"/>
    <property type="match status" value="4"/>
</dbReference>
<dbReference type="PROSITE" id="PS50109">
    <property type="entry name" value="HIS_KIN"/>
    <property type="match status" value="1"/>
</dbReference>
<keyword evidence="6" id="KW-0175">Coiled coil</keyword>
<dbReference type="SMART" id="SM00388">
    <property type="entry name" value="HisKA"/>
    <property type="match status" value="1"/>
</dbReference>
<feature type="domain" description="PAC" evidence="11">
    <location>
        <begin position="455"/>
        <end position="506"/>
    </location>
</feature>
<dbReference type="InterPro" id="IPR052162">
    <property type="entry name" value="Sensor_kinase/Photoreceptor"/>
</dbReference>
<dbReference type="CDD" id="cd00075">
    <property type="entry name" value="HATPase"/>
    <property type="match status" value="1"/>
</dbReference>
<keyword evidence="4" id="KW-0808">Transferase</keyword>
<dbReference type="InterPro" id="IPR013656">
    <property type="entry name" value="PAS_4"/>
</dbReference>
<feature type="domain" description="PAS" evidence="10">
    <location>
        <begin position="507"/>
        <end position="576"/>
    </location>
</feature>
<dbReference type="PROSITE" id="PS50113">
    <property type="entry name" value="PAC"/>
    <property type="match status" value="3"/>
</dbReference>
<dbReference type="Pfam" id="PF01590">
    <property type="entry name" value="GAF"/>
    <property type="match status" value="1"/>
</dbReference>
<dbReference type="InterPro" id="IPR013655">
    <property type="entry name" value="PAS_fold_3"/>
</dbReference>
<name>A0A2A8D113_9BACT</name>
<dbReference type="SUPFAM" id="SSF47384">
    <property type="entry name" value="Homodimeric domain of signal transducing histidine kinase"/>
    <property type="match status" value="1"/>
</dbReference>
<comment type="catalytic activity">
    <reaction evidence="1">
        <text>ATP + protein L-histidine = ADP + protein N-phospho-L-histidine.</text>
        <dbReference type="EC" id="2.7.13.3"/>
    </reaction>
</comment>
<organism evidence="12 13">
    <name type="scientific">Longibacter salinarum</name>
    <dbReference type="NCBI Taxonomy" id="1850348"/>
    <lineage>
        <taxon>Bacteria</taxon>
        <taxon>Pseudomonadati</taxon>
        <taxon>Rhodothermota</taxon>
        <taxon>Rhodothermia</taxon>
        <taxon>Rhodothermales</taxon>
        <taxon>Salisaetaceae</taxon>
        <taxon>Longibacter</taxon>
    </lineage>
</organism>
<feature type="domain" description="PAC" evidence="11">
    <location>
        <begin position="879"/>
        <end position="930"/>
    </location>
</feature>
<dbReference type="InterPro" id="IPR035965">
    <property type="entry name" value="PAS-like_dom_sf"/>
</dbReference>
<dbReference type="InterPro" id="IPR036097">
    <property type="entry name" value="HisK_dim/P_sf"/>
</dbReference>
<dbReference type="Pfam" id="PF00989">
    <property type="entry name" value="PAS"/>
    <property type="match status" value="2"/>
</dbReference>
<evidence type="ECO:0000259" key="10">
    <source>
        <dbReference type="PROSITE" id="PS50112"/>
    </source>
</evidence>
<dbReference type="Gene3D" id="3.30.450.20">
    <property type="entry name" value="PAS domain"/>
    <property type="match status" value="5"/>
</dbReference>
<dbReference type="SMART" id="SM00065">
    <property type="entry name" value="GAF"/>
    <property type="match status" value="1"/>
</dbReference>
<dbReference type="SMART" id="SM00387">
    <property type="entry name" value="HATPase_c"/>
    <property type="match status" value="1"/>
</dbReference>
<reference evidence="12 13" key="1">
    <citation type="submission" date="2017-10" db="EMBL/GenBank/DDBJ databases">
        <title>Draft genome of Longibacter Salinarum.</title>
        <authorList>
            <person name="Goh K.M."/>
            <person name="Shamsir M.S."/>
            <person name="Lim S.W."/>
        </authorList>
    </citation>
    <scope>NUCLEOTIDE SEQUENCE [LARGE SCALE GENOMIC DNA]</scope>
    <source>
        <strain evidence="12 13">KCTC 52045</strain>
    </source>
</reference>
<keyword evidence="8" id="KW-0812">Transmembrane</keyword>
<dbReference type="Gene3D" id="3.30.565.10">
    <property type="entry name" value="Histidine kinase-like ATPase, C-terminal domain"/>
    <property type="match status" value="1"/>
</dbReference>
<gene>
    <name evidence="12" type="ORF">CRI94_06065</name>
</gene>
<dbReference type="SUPFAM" id="SSF55874">
    <property type="entry name" value="ATPase domain of HSP90 chaperone/DNA topoisomerase II/histidine kinase"/>
    <property type="match status" value="1"/>
</dbReference>
<keyword evidence="5" id="KW-0418">Kinase</keyword>
<feature type="domain" description="Histidine kinase" evidence="9">
    <location>
        <begin position="948"/>
        <end position="1164"/>
    </location>
</feature>
<protein>
    <recommendedName>
        <fullName evidence="2">histidine kinase</fullName>
        <ecNumber evidence="2">2.7.13.3</ecNumber>
    </recommendedName>
</protein>
<comment type="caution">
    <text evidence="12">The sequence shown here is derived from an EMBL/GenBank/DDBJ whole genome shotgun (WGS) entry which is preliminary data.</text>
</comment>
<dbReference type="Gene3D" id="3.30.450.40">
    <property type="match status" value="1"/>
</dbReference>
<dbReference type="InterPro" id="IPR005467">
    <property type="entry name" value="His_kinase_dom"/>
</dbReference>
<feature type="transmembrane region" description="Helical" evidence="8">
    <location>
        <begin position="22"/>
        <end position="45"/>
    </location>
</feature>
<evidence type="ECO:0000256" key="6">
    <source>
        <dbReference type="SAM" id="Coils"/>
    </source>
</evidence>
<dbReference type="SUPFAM" id="SSF55781">
    <property type="entry name" value="GAF domain-like"/>
    <property type="match status" value="1"/>
</dbReference>
<dbReference type="Pfam" id="PF02518">
    <property type="entry name" value="HATPase_c"/>
    <property type="match status" value="1"/>
</dbReference>
<evidence type="ECO:0000313" key="13">
    <source>
        <dbReference type="Proteomes" id="UP000220102"/>
    </source>
</evidence>
<dbReference type="InterPro" id="IPR003594">
    <property type="entry name" value="HATPase_dom"/>
</dbReference>
<evidence type="ECO:0000256" key="8">
    <source>
        <dbReference type="SAM" id="Phobius"/>
    </source>
</evidence>
<dbReference type="InterPro" id="IPR001610">
    <property type="entry name" value="PAC"/>
</dbReference>
<accession>A0A2A8D113</accession>
<evidence type="ECO:0000256" key="4">
    <source>
        <dbReference type="ARBA" id="ARBA00022679"/>
    </source>
</evidence>
<dbReference type="EC" id="2.7.13.3" evidence="2"/>
<dbReference type="Pfam" id="PF08448">
    <property type="entry name" value="PAS_4"/>
    <property type="match status" value="1"/>
</dbReference>
<keyword evidence="3" id="KW-0597">Phosphoprotein</keyword>
<evidence type="ECO:0000259" key="11">
    <source>
        <dbReference type="PROSITE" id="PS50113"/>
    </source>
</evidence>
<dbReference type="CDD" id="cd00082">
    <property type="entry name" value="HisKA"/>
    <property type="match status" value="1"/>
</dbReference>
<dbReference type="NCBIfam" id="TIGR00229">
    <property type="entry name" value="sensory_box"/>
    <property type="match status" value="4"/>
</dbReference>
<evidence type="ECO:0000313" key="12">
    <source>
        <dbReference type="EMBL" id="PEN14584.1"/>
    </source>
</evidence>
<sequence length="1192" mass="134719">MDVVIPSHTNLDERSRYQESDVGLSASLVARVIVVAATLCFLVLAPDGIEHLGLSMLAMVGLCASAGDDQFDRSGDGVRSGRMTPYPAPGRGVDGESGPSNDDEVTDLDTLSRDELEAALRRERSLSQGIVSSLDGLFVMVNGRGEVLRWNEAFASAAGRDGDRLRGRSLNDLFPEVGRRLDVIVQRAMAEGRATMQAELVGNTGRRAHSLRPHRPVPYVLAATRVVDTEDRVSVTGTRLDEQSAVRQALREHEERYHLIAEHVADVISRHAPDTTCLYASPSTTTLVGYDPEDIVGRRIVDLVHPEDRSTIRKIVSAVLDGEVVIDRLRLRHAKGHYIWVEVTSQLRFDPATGAPLDVIASTRDVTDRVHAEQALQESESRFRQMAENVEGVFFLSTRYEFLYVNPAYESVWRRSTDELHRQPLSFIQPVHPDDRDQVWKALHDLWELEPDESLSTDFRIVYPSGEVRWIRSVCSRVPMSVGPDRFAGYAVDITEQKTQEEATRQSEERWRRLVESHMDPIMISIDGQIRYINPSGAELFGGRPDELIGYDLIDLVEPSFREEVTKRAANVYAGQNTEPFEHRVRRLDGDVRIVVAQSVAIQYDGQPAAQTVVRDVTDWRRAQSKLEYRVLMENLIVDLSTRLIDTGSEITDETIENALGRIGPFVGADRSYVFLASEDGTDFHYVYEWCAPGISAQKETAPHVPVEKYPWFHEQLSQMRPVHIPRVNELPPEAGAFRRLLEPQNIESLVVVPMTDGNRLAGFVGFDAVQQARSWEEETIMLLRVLGDTFANSLARMETEQALREREAQYRSVVENVRDIVFQTDTHGRWTFLNPAWEDATGFSVEESLGQHFDEQIESEYLEEGNDTVSILMGEEEGRYEVKLHGRKGTRWMALFAQALYDEDGNRSGVAGTLHDITERKEMERKTREALQRERELNKLKSSFVSMVSHEFRTPLSTIRSSSEMIARFIEQEQDEKRDKYLSRIRRQVDRMTRLLGDVITTSKLDAQNNGPDLYPTDLRYFMREIGEEMRSHFGQNRQLNIQWSNIPDRLPVDRDLLHHIAGNLISNALKYSPDDEPVVVNLAVEDECLLVRVRDRGIGIQAADEPHLFQAFYRGENVGKKEGVGLGMTIVRRAIDVYGGNISWADAPGGGTTFVVELPLAEEPESGSRSDSEKHEMSTPECEDGKQEVD</sequence>
<dbReference type="PANTHER" id="PTHR43304:SF1">
    <property type="entry name" value="PAC DOMAIN-CONTAINING PROTEIN"/>
    <property type="match status" value="1"/>
</dbReference>
<keyword evidence="13" id="KW-1185">Reference proteome</keyword>
<dbReference type="EMBL" id="PDEQ01000002">
    <property type="protein sequence ID" value="PEN14584.1"/>
    <property type="molecule type" value="Genomic_DNA"/>
</dbReference>
<dbReference type="AlphaFoldDB" id="A0A2A8D113"/>
<dbReference type="InterPro" id="IPR003661">
    <property type="entry name" value="HisK_dim/P_dom"/>
</dbReference>
<dbReference type="GO" id="GO:0006355">
    <property type="term" value="P:regulation of DNA-templated transcription"/>
    <property type="evidence" value="ECO:0007669"/>
    <property type="project" value="InterPro"/>
</dbReference>
<feature type="domain" description="PAS" evidence="10">
    <location>
        <begin position="379"/>
        <end position="450"/>
    </location>
</feature>
<dbReference type="PANTHER" id="PTHR43304">
    <property type="entry name" value="PHYTOCHROME-LIKE PROTEIN CPH1"/>
    <property type="match status" value="1"/>
</dbReference>
<feature type="domain" description="PAS" evidence="10">
    <location>
        <begin position="123"/>
        <end position="192"/>
    </location>
</feature>
<dbReference type="PRINTS" id="PR00344">
    <property type="entry name" value="BCTRLSENSOR"/>
</dbReference>
<dbReference type="PROSITE" id="PS50112">
    <property type="entry name" value="PAS"/>
    <property type="match status" value="5"/>
</dbReference>
<keyword evidence="8" id="KW-1133">Transmembrane helix</keyword>
<dbReference type="GO" id="GO:0000155">
    <property type="term" value="F:phosphorelay sensor kinase activity"/>
    <property type="evidence" value="ECO:0007669"/>
    <property type="project" value="InterPro"/>
</dbReference>
<evidence type="ECO:0000256" key="2">
    <source>
        <dbReference type="ARBA" id="ARBA00012438"/>
    </source>
</evidence>
<feature type="region of interest" description="Disordered" evidence="7">
    <location>
        <begin position="73"/>
        <end position="108"/>
    </location>
</feature>
<dbReference type="Pfam" id="PF00512">
    <property type="entry name" value="HisKA"/>
    <property type="match status" value="1"/>
</dbReference>
<evidence type="ECO:0000256" key="3">
    <source>
        <dbReference type="ARBA" id="ARBA00022553"/>
    </source>
</evidence>
<dbReference type="Pfam" id="PF08447">
    <property type="entry name" value="PAS_3"/>
    <property type="match status" value="2"/>
</dbReference>
<keyword evidence="8" id="KW-0472">Membrane</keyword>
<dbReference type="Proteomes" id="UP000220102">
    <property type="component" value="Unassembled WGS sequence"/>
</dbReference>
<feature type="coiled-coil region" evidence="6">
    <location>
        <begin position="915"/>
        <end position="944"/>
    </location>
</feature>
<dbReference type="InterPro" id="IPR000014">
    <property type="entry name" value="PAS"/>
</dbReference>
<dbReference type="SMART" id="SM00091">
    <property type="entry name" value="PAS"/>
    <property type="match status" value="5"/>
</dbReference>
<evidence type="ECO:0000256" key="7">
    <source>
        <dbReference type="SAM" id="MobiDB-lite"/>
    </source>
</evidence>
<dbReference type="Gene3D" id="1.10.287.130">
    <property type="match status" value="1"/>
</dbReference>
<dbReference type="InterPro" id="IPR029016">
    <property type="entry name" value="GAF-like_dom_sf"/>
</dbReference>
<evidence type="ECO:0000256" key="1">
    <source>
        <dbReference type="ARBA" id="ARBA00000085"/>
    </source>
</evidence>
<feature type="domain" description="PAS" evidence="10">
    <location>
        <begin position="253"/>
        <end position="323"/>
    </location>
</feature>
<dbReference type="InterPro" id="IPR036890">
    <property type="entry name" value="HATPase_C_sf"/>
</dbReference>
<feature type="domain" description="PAC" evidence="11">
    <location>
        <begin position="325"/>
        <end position="378"/>
    </location>
</feature>
<evidence type="ECO:0000256" key="5">
    <source>
        <dbReference type="ARBA" id="ARBA00022777"/>
    </source>
</evidence>
<dbReference type="InterPro" id="IPR004358">
    <property type="entry name" value="Sig_transdc_His_kin-like_C"/>
</dbReference>
<dbReference type="InterPro" id="IPR003018">
    <property type="entry name" value="GAF"/>
</dbReference>
<feature type="region of interest" description="Disordered" evidence="7">
    <location>
        <begin position="1162"/>
        <end position="1192"/>
    </location>
</feature>
<evidence type="ECO:0000259" key="9">
    <source>
        <dbReference type="PROSITE" id="PS50109"/>
    </source>
</evidence>
<dbReference type="SUPFAM" id="SSF55785">
    <property type="entry name" value="PYP-like sensor domain (PAS domain)"/>
    <property type="match status" value="5"/>
</dbReference>